<dbReference type="EMBL" id="CAAALY010250545">
    <property type="protein sequence ID" value="VEL35743.1"/>
    <property type="molecule type" value="Genomic_DNA"/>
</dbReference>
<feature type="non-terminal residue" evidence="1">
    <location>
        <position position="1"/>
    </location>
</feature>
<sequence>CVKDLVAALNSCCQGVLIERTPTGLLCHDDHDKFLQPAVSSVQTFIRPSAIGCIFSPESQFFRVTGECIHFDRFYEA</sequence>
<evidence type="ECO:0000313" key="2">
    <source>
        <dbReference type="Proteomes" id="UP000784294"/>
    </source>
</evidence>
<accession>A0A448XG57</accession>
<reference evidence="1" key="1">
    <citation type="submission" date="2018-11" db="EMBL/GenBank/DDBJ databases">
        <authorList>
            <consortium name="Pathogen Informatics"/>
        </authorList>
    </citation>
    <scope>NUCLEOTIDE SEQUENCE</scope>
</reference>
<gene>
    <name evidence="1" type="ORF">PXEA_LOCUS29183</name>
</gene>
<dbReference type="AlphaFoldDB" id="A0A448XG57"/>
<evidence type="ECO:0000313" key="1">
    <source>
        <dbReference type="EMBL" id="VEL35743.1"/>
    </source>
</evidence>
<name>A0A448XG57_9PLAT</name>
<proteinExistence type="predicted"/>
<protein>
    <submittedName>
        <fullName evidence="1">Uncharacterized protein</fullName>
    </submittedName>
</protein>
<keyword evidence="2" id="KW-1185">Reference proteome</keyword>
<dbReference type="Proteomes" id="UP000784294">
    <property type="component" value="Unassembled WGS sequence"/>
</dbReference>
<comment type="caution">
    <text evidence="1">The sequence shown here is derived from an EMBL/GenBank/DDBJ whole genome shotgun (WGS) entry which is preliminary data.</text>
</comment>
<organism evidence="1 2">
    <name type="scientific">Protopolystoma xenopodis</name>
    <dbReference type="NCBI Taxonomy" id="117903"/>
    <lineage>
        <taxon>Eukaryota</taxon>
        <taxon>Metazoa</taxon>
        <taxon>Spiralia</taxon>
        <taxon>Lophotrochozoa</taxon>
        <taxon>Platyhelminthes</taxon>
        <taxon>Monogenea</taxon>
        <taxon>Polyopisthocotylea</taxon>
        <taxon>Polystomatidea</taxon>
        <taxon>Polystomatidae</taxon>
        <taxon>Protopolystoma</taxon>
    </lineage>
</organism>